<gene>
    <name evidence="6" type="ORF">FYJ62_01685</name>
</gene>
<dbReference type="OrthoDB" id="1648028at2"/>
<dbReference type="InterPro" id="IPR042007">
    <property type="entry name" value="Sortase_A"/>
</dbReference>
<dbReference type="InterPro" id="IPR005754">
    <property type="entry name" value="Sortase"/>
</dbReference>
<dbReference type="Pfam" id="PF04203">
    <property type="entry name" value="Sortase"/>
    <property type="match status" value="1"/>
</dbReference>
<dbReference type="AlphaFoldDB" id="A0A6A8MBZ0"/>
<accession>A0A6A8MBZ0</accession>
<keyword evidence="5" id="KW-0472">Membrane</keyword>
<dbReference type="GO" id="GO:0008234">
    <property type="term" value="F:cysteine-type peptidase activity"/>
    <property type="evidence" value="ECO:0007669"/>
    <property type="project" value="UniProtKB-KW"/>
</dbReference>
<keyword evidence="7" id="KW-1185">Reference proteome</keyword>
<dbReference type="GO" id="GO:0006508">
    <property type="term" value="P:proteolysis"/>
    <property type="evidence" value="ECO:0007669"/>
    <property type="project" value="UniProtKB-KW"/>
</dbReference>
<dbReference type="RefSeq" id="WP_154547120.1">
    <property type="nucleotide sequence ID" value="NZ_VUMX01000003.1"/>
</dbReference>
<keyword evidence="1" id="KW-0645">Protease</keyword>
<evidence type="ECO:0000256" key="2">
    <source>
        <dbReference type="ARBA" id="ARBA00022801"/>
    </source>
</evidence>
<keyword evidence="5" id="KW-1133">Transmembrane helix</keyword>
<dbReference type="Gene3D" id="2.40.260.10">
    <property type="entry name" value="Sortase"/>
    <property type="match status" value="1"/>
</dbReference>
<keyword evidence="2" id="KW-0378">Hydrolase</keyword>
<comment type="caution">
    <text evidence="6">The sequence shown here is derived from an EMBL/GenBank/DDBJ whole genome shotgun (WGS) entry which is preliminary data.</text>
</comment>
<evidence type="ECO:0000256" key="1">
    <source>
        <dbReference type="ARBA" id="ARBA00022670"/>
    </source>
</evidence>
<dbReference type="InterPro" id="IPR023365">
    <property type="entry name" value="Sortase_dom-sf"/>
</dbReference>
<name>A0A6A8MBZ0_9LACO</name>
<keyword evidence="5" id="KW-0812">Transmembrane</keyword>
<organism evidence="6 7">
    <name type="scientific">Lactobacillus porci</name>
    <dbReference type="NCBI Taxonomy" id="2012477"/>
    <lineage>
        <taxon>Bacteria</taxon>
        <taxon>Bacillati</taxon>
        <taxon>Bacillota</taxon>
        <taxon>Bacilli</taxon>
        <taxon>Lactobacillales</taxon>
        <taxon>Lactobacillaceae</taxon>
        <taxon>Lactobacillus</taxon>
    </lineage>
</organism>
<protein>
    <submittedName>
        <fullName evidence="6">Class A sortase</fullName>
    </submittedName>
</protein>
<proteinExistence type="predicted"/>
<evidence type="ECO:0000256" key="4">
    <source>
        <dbReference type="PIRSR" id="PIRSR605754-1"/>
    </source>
</evidence>
<evidence type="ECO:0000313" key="6">
    <source>
        <dbReference type="EMBL" id="MST86391.1"/>
    </source>
</evidence>
<dbReference type="NCBIfam" id="TIGR01076">
    <property type="entry name" value="sortase_fam"/>
    <property type="match status" value="1"/>
</dbReference>
<sequence>MAEDRQNSGKKQKLSMLLLRIAAVILLLVGLILVFNRQISGLVVKQNSQSALKGLTAEQVVKNQRQKATYDFSQVKEIDLAQAARSRVRHTAGAVGAMAIPSVKLYLPVMLGLSDDSLSTGGATMRADQKMGKGNYPLAGHYMTEKGILFSPLEDVKLGAKVYLTDLKQVYVYQINYKKVVNPYAVWLVNQTKQPMVTLITCADGGRNRWALRGKLVKRERASDKKLEMFKLR</sequence>
<feature type="transmembrane region" description="Helical" evidence="5">
    <location>
        <begin position="17"/>
        <end position="35"/>
    </location>
</feature>
<dbReference type="CDD" id="cd06165">
    <property type="entry name" value="Sortase_A"/>
    <property type="match status" value="1"/>
</dbReference>
<evidence type="ECO:0000313" key="7">
    <source>
        <dbReference type="Proteomes" id="UP000438120"/>
    </source>
</evidence>
<dbReference type="SUPFAM" id="SSF63817">
    <property type="entry name" value="Sortase"/>
    <property type="match status" value="1"/>
</dbReference>
<keyword evidence="3" id="KW-0788">Thiol protease</keyword>
<dbReference type="EMBL" id="VUMX01000003">
    <property type="protein sequence ID" value="MST86391.1"/>
    <property type="molecule type" value="Genomic_DNA"/>
</dbReference>
<feature type="active site" description="Acyl-thioester intermediate" evidence="4">
    <location>
        <position position="202"/>
    </location>
</feature>
<evidence type="ECO:0000256" key="5">
    <source>
        <dbReference type="SAM" id="Phobius"/>
    </source>
</evidence>
<evidence type="ECO:0000256" key="3">
    <source>
        <dbReference type="ARBA" id="ARBA00022807"/>
    </source>
</evidence>
<dbReference type="Proteomes" id="UP000438120">
    <property type="component" value="Unassembled WGS sequence"/>
</dbReference>
<reference evidence="6 7" key="1">
    <citation type="submission" date="2019-08" db="EMBL/GenBank/DDBJ databases">
        <title>In-depth cultivation of the pig gut microbiome towards novel bacterial diversity and tailored functional studies.</title>
        <authorList>
            <person name="Wylensek D."/>
            <person name="Hitch T.C.A."/>
            <person name="Clavel T."/>
        </authorList>
    </citation>
    <scope>NUCLEOTIDE SEQUENCE [LARGE SCALE GENOMIC DNA]</scope>
    <source>
        <strain evidence="6 7">Bifido-178-WT-2B</strain>
    </source>
</reference>
<feature type="active site" description="Proton donor/acceptor" evidence="4">
    <location>
        <position position="141"/>
    </location>
</feature>